<dbReference type="InterPro" id="IPR010982">
    <property type="entry name" value="Lambda_DNA-bd_dom_sf"/>
</dbReference>
<dbReference type="SUPFAM" id="SSF47413">
    <property type="entry name" value="lambda repressor-like DNA-binding domains"/>
    <property type="match status" value="1"/>
</dbReference>
<reference evidence="7" key="1">
    <citation type="submission" date="2016-10" db="EMBL/GenBank/DDBJ databases">
        <authorList>
            <person name="Varghese N."/>
            <person name="Submissions S."/>
        </authorList>
    </citation>
    <scope>NUCLEOTIDE SEQUENCE [LARGE SCALE GENOMIC DNA]</scope>
    <source>
        <strain evidence="7">DSM 26894</strain>
    </source>
</reference>
<keyword evidence="7" id="KW-1185">Reference proteome</keyword>
<dbReference type="Gene3D" id="1.10.260.40">
    <property type="entry name" value="lambda repressor-like DNA-binding domains"/>
    <property type="match status" value="1"/>
</dbReference>
<dbReference type="Proteomes" id="UP000199392">
    <property type="component" value="Unassembled WGS sequence"/>
</dbReference>
<evidence type="ECO:0000256" key="2">
    <source>
        <dbReference type="ARBA" id="ARBA00023015"/>
    </source>
</evidence>
<dbReference type="PROSITE" id="PS00356">
    <property type="entry name" value="HTH_LACI_1"/>
    <property type="match status" value="1"/>
</dbReference>
<evidence type="ECO:0000313" key="6">
    <source>
        <dbReference type="EMBL" id="SFT21164.1"/>
    </source>
</evidence>
<dbReference type="PANTHER" id="PTHR30146:SF148">
    <property type="entry name" value="HTH-TYPE TRANSCRIPTIONAL REPRESSOR PURR-RELATED"/>
    <property type="match status" value="1"/>
</dbReference>
<proteinExistence type="predicted"/>
<evidence type="ECO:0000313" key="7">
    <source>
        <dbReference type="Proteomes" id="UP000199392"/>
    </source>
</evidence>
<evidence type="ECO:0000256" key="3">
    <source>
        <dbReference type="ARBA" id="ARBA00023125"/>
    </source>
</evidence>
<keyword evidence="3" id="KW-0238">DNA-binding</keyword>
<gene>
    <name evidence="6" type="ORF">SAMN04488050_11536</name>
</gene>
<dbReference type="PROSITE" id="PS50932">
    <property type="entry name" value="HTH_LACI_2"/>
    <property type="match status" value="1"/>
</dbReference>
<dbReference type="CDD" id="cd06267">
    <property type="entry name" value="PBP1_LacI_sugar_binding-like"/>
    <property type="match status" value="1"/>
</dbReference>
<dbReference type="OrthoDB" id="8433438at2"/>
<evidence type="ECO:0000259" key="5">
    <source>
        <dbReference type="PROSITE" id="PS50932"/>
    </source>
</evidence>
<dbReference type="Pfam" id="PF00356">
    <property type="entry name" value="LacI"/>
    <property type="match status" value="1"/>
</dbReference>
<dbReference type="InterPro" id="IPR000843">
    <property type="entry name" value="HTH_LacI"/>
</dbReference>
<organism evidence="6 7">
    <name type="scientific">Alloyangia pacifica</name>
    <dbReference type="NCBI Taxonomy" id="311180"/>
    <lineage>
        <taxon>Bacteria</taxon>
        <taxon>Pseudomonadati</taxon>
        <taxon>Pseudomonadota</taxon>
        <taxon>Alphaproteobacteria</taxon>
        <taxon>Rhodobacterales</taxon>
        <taxon>Roseobacteraceae</taxon>
        <taxon>Alloyangia</taxon>
    </lineage>
</organism>
<dbReference type="Pfam" id="PF13377">
    <property type="entry name" value="Peripla_BP_3"/>
    <property type="match status" value="1"/>
</dbReference>
<dbReference type="AlphaFoldDB" id="A0A1I6W6F4"/>
<dbReference type="CDD" id="cd01392">
    <property type="entry name" value="HTH_LacI"/>
    <property type="match status" value="1"/>
</dbReference>
<keyword evidence="2" id="KW-0805">Transcription regulation</keyword>
<dbReference type="GO" id="GO:0000976">
    <property type="term" value="F:transcription cis-regulatory region binding"/>
    <property type="evidence" value="ECO:0007669"/>
    <property type="project" value="TreeGrafter"/>
</dbReference>
<name>A0A1I6W6F4_9RHOB</name>
<dbReference type="RefSeq" id="WP_092430303.1">
    <property type="nucleotide sequence ID" value="NZ_FNCL01000018.1"/>
</dbReference>
<feature type="domain" description="HTH lacI-type" evidence="5">
    <location>
        <begin position="6"/>
        <end position="60"/>
    </location>
</feature>
<dbReference type="PANTHER" id="PTHR30146">
    <property type="entry name" value="LACI-RELATED TRANSCRIPTIONAL REPRESSOR"/>
    <property type="match status" value="1"/>
</dbReference>
<evidence type="ECO:0000256" key="4">
    <source>
        <dbReference type="ARBA" id="ARBA00023163"/>
    </source>
</evidence>
<dbReference type="EMBL" id="FOZW01000015">
    <property type="protein sequence ID" value="SFT21164.1"/>
    <property type="molecule type" value="Genomic_DNA"/>
</dbReference>
<keyword evidence="4" id="KW-0804">Transcription</keyword>
<dbReference type="InterPro" id="IPR028082">
    <property type="entry name" value="Peripla_BP_I"/>
</dbReference>
<dbReference type="InterPro" id="IPR046335">
    <property type="entry name" value="LacI/GalR-like_sensor"/>
</dbReference>
<dbReference type="STRING" id="311180.SAMN04488050_11536"/>
<dbReference type="SUPFAM" id="SSF53822">
    <property type="entry name" value="Periplasmic binding protein-like I"/>
    <property type="match status" value="1"/>
</dbReference>
<sequence length="372" mass="40041">MRKATTTIADVARKANVSTATAGRVLGNYGYASETVRKKVQKAARELGYRPNHLARSLIRGETRTIGVVVGDIQSPFYARIIRGISDVARASDMGLIITNSDEATDLEEQSVELLMDKKVDGMIVSPCDTINAAHLRAAHEAGIPMVLIDRRVKGLEVDSISLDSVGSARAGVGDLLRAGHRRIALVAELAGTGGMTIERIMSSSPPGPPDINYHYPSWQRLLGYLLAHHDAGIAPQSDLICQVKSYSSKVAAKKAVEILRSDTPPTALFTADGVMSAGVMAAVKEVGARIPDDISLLCFDDLDWMEFMVPGIDAISQPRKQMGQMAARLLMERIADPTSEPRVLDLVPRHVERGSIRQILTTEGVNGGPDA</sequence>
<dbReference type="GO" id="GO:0003700">
    <property type="term" value="F:DNA-binding transcription factor activity"/>
    <property type="evidence" value="ECO:0007669"/>
    <property type="project" value="TreeGrafter"/>
</dbReference>
<keyword evidence="1" id="KW-0678">Repressor</keyword>
<evidence type="ECO:0000256" key="1">
    <source>
        <dbReference type="ARBA" id="ARBA00022491"/>
    </source>
</evidence>
<protein>
    <submittedName>
        <fullName evidence="6">Transcriptional regulator, LacI family</fullName>
    </submittedName>
</protein>
<accession>A0A1I6W6F4</accession>
<dbReference type="SMART" id="SM00354">
    <property type="entry name" value="HTH_LACI"/>
    <property type="match status" value="1"/>
</dbReference>
<dbReference type="Gene3D" id="3.40.50.2300">
    <property type="match status" value="2"/>
</dbReference>